<gene>
    <name evidence="7" type="ORF">K0U00_37065</name>
</gene>
<feature type="domain" description="Carbohydrate binding X2" evidence="5">
    <location>
        <begin position="209"/>
        <end position="281"/>
    </location>
</feature>
<protein>
    <recommendedName>
        <fullName evidence="9">PEGA domain-containing protein</fullName>
    </recommendedName>
</protein>
<accession>A0ABS7CFI2</accession>
<keyword evidence="8" id="KW-1185">Reference proteome</keyword>
<dbReference type="Gene3D" id="2.60.120.260">
    <property type="entry name" value="Galactose-binding domain-like"/>
    <property type="match status" value="2"/>
</dbReference>
<reference evidence="7 8" key="1">
    <citation type="submission" date="2021-07" db="EMBL/GenBank/DDBJ databases">
        <title>Paenibacillus radiodurans sp. nov., isolated from the southeastern edge of Tengger Desert.</title>
        <authorList>
            <person name="Zhang G."/>
        </authorList>
    </citation>
    <scope>NUCLEOTIDE SEQUENCE [LARGE SCALE GENOMIC DNA]</scope>
    <source>
        <strain evidence="7 8">CCM 7311</strain>
    </source>
</reference>
<evidence type="ECO:0000256" key="4">
    <source>
        <dbReference type="ARBA" id="ARBA00023326"/>
    </source>
</evidence>
<dbReference type="EMBL" id="JAHZIK010001773">
    <property type="protein sequence ID" value="MBW7459685.1"/>
    <property type="molecule type" value="Genomic_DNA"/>
</dbReference>
<evidence type="ECO:0000259" key="6">
    <source>
        <dbReference type="Pfam" id="PF20578"/>
    </source>
</evidence>
<feature type="non-terminal residue" evidence="7">
    <location>
        <position position="1"/>
    </location>
</feature>
<evidence type="ECO:0000259" key="5">
    <source>
        <dbReference type="Pfam" id="PF03442"/>
    </source>
</evidence>
<evidence type="ECO:0000313" key="7">
    <source>
        <dbReference type="EMBL" id="MBW7459685.1"/>
    </source>
</evidence>
<dbReference type="InterPro" id="IPR046780">
    <property type="entry name" value="aBig_2"/>
</dbReference>
<evidence type="ECO:0000256" key="2">
    <source>
        <dbReference type="ARBA" id="ARBA00023001"/>
    </source>
</evidence>
<keyword evidence="4" id="KW-0624">Polysaccharide degradation</keyword>
<dbReference type="SUPFAM" id="SSF81296">
    <property type="entry name" value="E set domains"/>
    <property type="match status" value="2"/>
</dbReference>
<keyword evidence="2" id="KW-0136">Cellulose degradation</keyword>
<dbReference type="InterPro" id="IPR013783">
    <property type="entry name" value="Ig-like_fold"/>
</dbReference>
<name>A0ABS7CFI2_9BACL</name>
<dbReference type="InterPro" id="IPR014756">
    <property type="entry name" value="Ig_E-set"/>
</dbReference>
<keyword evidence="1" id="KW-0732">Signal</keyword>
<feature type="domain" description="Atrophied bacterial Ig" evidence="6">
    <location>
        <begin position="389"/>
        <end position="430"/>
    </location>
</feature>
<evidence type="ECO:0000313" key="8">
    <source>
        <dbReference type="Proteomes" id="UP001519887"/>
    </source>
</evidence>
<dbReference type="InterPro" id="IPR005102">
    <property type="entry name" value="Carbo-bd_X2"/>
</dbReference>
<dbReference type="Pfam" id="PF03442">
    <property type="entry name" value="CBM_X2"/>
    <property type="match status" value="2"/>
</dbReference>
<comment type="caution">
    <text evidence="7">The sequence shown here is derived from an EMBL/GenBank/DDBJ whole genome shotgun (WGS) entry which is preliminary data.</text>
</comment>
<dbReference type="Gene3D" id="2.60.40.10">
    <property type="entry name" value="Immunoglobulins"/>
    <property type="match status" value="1"/>
</dbReference>
<feature type="non-terminal residue" evidence="7">
    <location>
        <position position="430"/>
    </location>
</feature>
<dbReference type="Proteomes" id="UP001519887">
    <property type="component" value="Unassembled WGS sequence"/>
</dbReference>
<dbReference type="Pfam" id="PF20578">
    <property type="entry name" value="aBig_2"/>
    <property type="match status" value="1"/>
</dbReference>
<keyword evidence="3" id="KW-0119">Carbohydrate metabolism</keyword>
<evidence type="ECO:0008006" key="9">
    <source>
        <dbReference type="Google" id="ProtNLM"/>
    </source>
</evidence>
<proteinExistence type="predicted"/>
<sequence>DQKQPTQSDITTTLTLGANSFSGIDNAGTPLIDGTDYTVSGSVVTIKKEYLAAQPIGMANLTFSFSAGQPHTLAVTVRDTARGRYIPVNNDDPDIFYDGAWQLGRNRGLGDYKDDVQYTEVTGDSFEYAFKGTGIEIITEKDSSQGDMDIYVDGELQQTVSAYSPSRQVQQPVFSIAGLADGPHTIKAVKKNGYYMLLDQLRVRVSDLISPDTASFDKSGPAQADVTVALAIDGSGLLGISNGNEALVPGEDYTASGNQVTIKKEYLASQPVGTTYLSFSLRGDYQNDVHATEANGDYFEYPFTGTGIDFISAKDSSLGDIDIYVDNEFKQTVSAQSDSRQTQQALFSISGLTNGPHTVKGVKKSGAYMLVDGLRFSVTSVEDEDLAAVEQDKTELAVGLAEGDQADRVTRPVTLPALGAAGSEITWTSS</sequence>
<evidence type="ECO:0000256" key="3">
    <source>
        <dbReference type="ARBA" id="ARBA00023277"/>
    </source>
</evidence>
<feature type="domain" description="Carbohydrate binding X2" evidence="5">
    <location>
        <begin position="1"/>
        <end position="75"/>
    </location>
</feature>
<organism evidence="7 8">
    <name type="scientific">Paenibacillus sepulcri</name>
    <dbReference type="NCBI Taxonomy" id="359917"/>
    <lineage>
        <taxon>Bacteria</taxon>
        <taxon>Bacillati</taxon>
        <taxon>Bacillota</taxon>
        <taxon>Bacilli</taxon>
        <taxon>Bacillales</taxon>
        <taxon>Paenibacillaceae</taxon>
        <taxon>Paenibacillus</taxon>
    </lineage>
</organism>
<evidence type="ECO:0000256" key="1">
    <source>
        <dbReference type="ARBA" id="ARBA00022729"/>
    </source>
</evidence>